<dbReference type="EMBL" id="UINC01008101">
    <property type="protein sequence ID" value="SVA36504.1"/>
    <property type="molecule type" value="Genomic_DNA"/>
</dbReference>
<name>A0A381V8N0_9ZZZZ</name>
<protein>
    <submittedName>
        <fullName evidence="1">Uncharacterized protein</fullName>
    </submittedName>
</protein>
<gene>
    <name evidence="1" type="ORF">METZ01_LOCUS89358</name>
</gene>
<accession>A0A381V8N0</accession>
<sequence length="51" mass="5793">MDDQKPNPQQHKLIMFSCPVSVLVSQTKSLKPYYESVRTPTQKPILSMANS</sequence>
<dbReference type="AlphaFoldDB" id="A0A381V8N0"/>
<evidence type="ECO:0000313" key="1">
    <source>
        <dbReference type="EMBL" id="SVA36504.1"/>
    </source>
</evidence>
<organism evidence="1">
    <name type="scientific">marine metagenome</name>
    <dbReference type="NCBI Taxonomy" id="408172"/>
    <lineage>
        <taxon>unclassified sequences</taxon>
        <taxon>metagenomes</taxon>
        <taxon>ecological metagenomes</taxon>
    </lineage>
</organism>
<reference evidence="1" key="1">
    <citation type="submission" date="2018-05" db="EMBL/GenBank/DDBJ databases">
        <authorList>
            <person name="Lanie J.A."/>
            <person name="Ng W.-L."/>
            <person name="Kazmierczak K.M."/>
            <person name="Andrzejewski T.M."/>
            <person name="Davidsen T.M."/>
            <person name="Wayne K.J."/>
            <person name="Tettelin H."/>
            <person name="Glass J.I."/>
            <person name="Rusch D."/>
            <person name="Podicherti R."/>
            <person name="Tsui H.-C.T."/>
            <person name="Winkler M.E."/>
        </authorList>
    </citation>
    <scope>NUCLEOTIDE SEQUENCE</scope>
</reference>
<proteinExistence type="predicted"/>